<accession>A0AAX6I3E6</accession>
<dbReference type="AlphaFoldDB" id="A0AAX6I3E6"/>
<protein>
    <submittedName>
        <fullName evidence="2">Kanadaptin</fullName>
    </submittedName>
</protein>
<dbReference type="Proteomes" id="UP001140949">
    <property type="component" value="Unassembled WGS sequence"/>
</dbReference>
<organism evidence="2 3">
    <name type="scientific">Iris pallida</name>
    <name type="common">Sweet iris</name>
    <dbReference type="NCBI Taxonomy" id="29817"/>
    <lineage>
        <taxon>Eukaryota</taxon>
        <taxon>Viridiplantae</taxon>
        <taxon>Streptophyta</taxon>
        <taxon>Embryophyta</taxon>
        <taxon>Tracheophyta</taxon>
        <taxon>Spermatophyta</taxon>
        <taxon>Magnoliopsida</taxon>
        <taxon>Liliopsida</taxon>
        <taxon>Asparagales</taxon>
        <taxon>Iridaceae</taxon>
        <taxon>Iridoideae</taxon>
        <taxon>Irideae</taxon>
        <taxon>Iris</taxon>
    </lineage>
</organism>
<reference evidence="2" key="2">
    <citation type="submission" date="2023-04" db="EMBL/GenBank/DDBJ databases">
        <authorList>
            <person name="Bruccoleri R.E."/>
            <person name="Oakeley E.J."/>
            <person name="Faust A.-M."/>
            <person name="Dessus-Babus S."/>
            <person name="Altorfer M."/>
            <person name="Burckhardt D."/>
            <person name="Oertli M."/>
            <person name="Naumann U."/>
            <person name="Petersen F."/>
            <person name="Wong J."/>
        </authorList>
    </citation>
    <scope>NUCLEOTIDE SEQUENCE</scope>
    <source>
        <strain evidence="2">GSM-AAB239-AS_SAM_17_03QT</strain>
        <tissue evidence="2">Leaf</tissue>
    </source>
</reference>
<evidence type="ECO:0000313" key="3">
    <source>
        <dbReference type="Proteomes" id="UP001140949"/>
    </source>
</evidence>
<proteinExistence type="predicted"/>
<comment type="caution">
    <text evidence="2">The sequence shown here is derived from an EMBL/GenBank/DDBJ whole genome shotgun (WGS) entry which is preliminary data.</text>
</comment>
<sequence>MRDASISAALEVRRPDRGLQRKQRLGSAGPPDRALTWRGVAEGAKLGASRGWRDGGQGDYLGFGCDGRDVRNGLSIRTR</sequence>
<gene>
    <name evidence="2" type="ORF">M6B38_277580</name>
</gene>
<dbReference type="EMBL" id="JANAVB010005398">
    <property type="protein sequence ID" value="KAJ6847451.1"/>
    <property type="molecule type" value="Genomic_DNA"/>
</dbReference>
<reference evidence="2" key="1">
    <citation type="journal article" date="2023" name="GigaByte">
        <title>Genome assembly of the bearded iris, Iris pallida Lam.</title>
        <authorList>
            <person name="Bruccoleri R.E."/>
            <person name="Oakeley E.J."/>
            <person name="Faust A.M.E."/>
            <person name="Altorfer M."/>
            <person name="Dessus-Babus S."/>
            <person name="Burckhardt D."/>
            <person name="Oertli M."/>
            <person name="Naumann U."/>
            <person name="Petersen F."/>
            <person name="Wong J."/>
        </authorList>
    </citation>
    <scope>NUCLEOTIDE SEQUENCE</scope>
    <source>
        <strain evidence="2">GSM-AAB239-AS_SAM_17_03QT</strain>
    </source>
</reference>
<keyword evidence="3" id="KW-1185">Reference proteome</keyword>
<evidence type="ECO:0000313" key="2">
    <source>
        <dbReference type="EMBL" id="KAJ6847451.1"/>
    </source>
</evidence>
<feature type="region of interest" description="Disordered" evidence="1">
    <location>
        <begin position="1"/>
        <end position="34"/>
    </location>
</feature>
<evidence type="ECO:0000256" key="1">
    <source>
        <dbReference type="SAM" id="MobiDB-lite"/>
    </source>
</evidence>
<name>A0AAX6I3E6_IRIPA</name>